<protein>
    <submittedName>
        <fullName evidence="3">Methyltransferase family protein</fullName>
    </submittedName>
</protein>
<accession>A0A2W7MXB2</accession>
<sequence>MDWDARYAENAFLFGTEPAAFLTRHANQVAPGDRVLCVADGEGRNSVWLSERGANVTAWDASPVAVEKARGLAQARGVDVAFSVDDADTYDWSERSFDAVVAIFVQFAGPELRRRMFAGMKRAVRPGGTLLLHGYTREQIDLGTGGPSQVENLYTEEMLREAFGDWELSFLSAYEAVIEEGSAHAGRSALIDLVARRLA</sequence>
<dbReference type="OrthoDB" id="9786503at2"/>
<evidence type="ECO:0000256" key="1">
    <source>
        <dbReference type="ARBA" id="ARBA00022679"/>
    </source>
</evidence>
<keyword evidence="3" id="KW-0489">Methyltransferase</keyword>
<keyword evidence="4" id="KW-1185">Reference proteome</keyword>
<comment type="caution">
    <text evidence="3">The sequence shown here is derived from an EMBL/GenBank/DDBJ whole genome shotgun (WGS) entry which is preliminary data.</text>
</comment>
<dbReference type="Gene3D" id="3.40.50.150">
    <property type="entry name" value="Vaccinia Virus protein VP39"/>
    <property type="match status" value="1"/>
</dbReference>
<reference evidence="3 4" key="1">
    <citation type="submission" date="2018-06" db="EMBL/GenBank/DDBJ databases">
        <title>Genomic Encyclopedia of Archaeal and Bacterial Type Strains, Phase II (KMG-II): from individual species to whole genera.</title>
        <authorList>
            <person name="Goeker M."/>
        </authorList>
    </citation>
    <scope>NUCLEOTIDE SEQUENCE [LARGE SCALE GENOMIC DNA]</scope>
    <source>
        <strain evidence="3 4">DSM 22009</strain>
    </source>
</reference>
<organism evidence="3 4">
    <name type="scientific">Palleronia aestuarii</name>
    <dbReference type="NCBI Taxonomy" id="568105"/>
    <lineage>
        <taxon>Bacteria</taxon>
        <taxon>Pseudomonadati</taxon>
        <taxon>Pseudomonadota</taxon>
        <taxon>Alphaproteobacteria</taxon>
        <taxon>Rhodobacterales</taxon>
        <taxon>Roseobacteraceae</taxon>
        <taxon>Palleronia</taxon>
    </lineage>
</organism>
<dbReference type="RefSeq" id="WP_111538550.1">
    <property type="nucleotide sequence ID" value="NZ_QKZL01000022.1"/>
</dbReference>
<dbReference type="GO" id="GO:0032259">
    <property type="term" value="P:methylation"/>
    <property type="evidence" value="ECO:0007669"/>
    <property type="project" value="UniProtKB-KW"/>
</dbReference>
<feature type="domain" description="Methyltransferase" evidence="2">
    <location>
        <begin position="35"/>
        <end position="128"/>
    </location>
</feature>
<gene>
    <name evidence="3" type="ORF">LX81_03502</name>
</gene>
<evidence type="ECO:0000313" key="4">
    <source>
        <dbReference type="Proteomes" id="UP000248916"/>
    </source>
</evidence>
<dbReference type="EMBL" id="QKZL01000022">
    <property type="protein sequence ID" value="PZX12795.1"/>
    <property type="molecule type" value="Genomic_DNA"/>
</dbReference>
<dbReference type="SUPFAM" id="SSF53335">
    <property type="entry name" value="S-adenosyl-L-methionine-dependent methyltransferases"/>
    <property type="match status" value="1"/>
</dbReference>
<dbReference type="PANTHER" id="PTHR43861">
    <property type="entry name" value="TRANS-ACONITATE 2-METHYLTRANSFERASE-RELATED"/>
    <property type="match status" value="1"/>
</dbReference>
<evidence type="ECO:0000259" key="2">
    <source>
        <dbReference type="Pfam" id="PF13649"/>
    </source>
</evidence>
<dbReference type="InterPro" id="IPR029063">
    <property type="entry name" value="SAM-dependent_MTases_sf"/>
</dbReference>
<keyword evidence="1 3" id="KW-0808">Transferase</keyword>
<evidence type="ECO:0000313" key="3">
    <source>
        <dbReference type="EMBL" id="PZX12795.1"/>
    </source>
</evidence>
<dbReference type="CDD" id="cd02440">
    <property type="entry name" value="AdoMet_MTases"/>
    <property type="match status" value="1"/>
</dbReference>
<name>A0A2W7MXB2_9RHOB</name>
<proteinExistence type="predicted"/>
<dbReference type="InterPro" id="IPR041698">
    <property type="entry name" value="Methyltransf_25"/>
</dbReference>
<dbReference type="GO" id="GO:0008168">
    <property type="term" value="F:methyltransferase activity"/>
    <property type="evidence" value="ECO:0007669"/>
    <property type="project" value="UniProtKB-KW"/>
</dbReference>
<dbReference type="Pfam" id="PF13649">
    <property type="entry name" value="Methyltransf_25"/>
    <property type="match status" value="1"/>
</dbReference>
<dbReference type="Proteomes" id="UP000248916">
    <property type="component" value="Unassembled WGS sequence"/>
</dbReference>
<dbReference type="PANTHER" id="PTHR43861:SF3">
    <property type="entry name" value="PUTATIVE (AFU_ORTHOLOGUE AFUA_2G14390)-RELATED"/>
    <property type="match status" value="1"/>
</dbReference>
<dbReference type="AlphaFoldDB" id="A0A2W7MXB2"/>